<gene>
    <name evidence="2" type="ORF">GOODEAATRI_025428</name>
</gene>
<evidence type="ECO:0000313" key="2">
    <source>
        <dbReference type="EMBL" id="MEQ2186123.1"/>
    </source>
</evidence>
<keyword evidence="3" id="KW-1185">Reference proteome</keyword>
<accession>A0ABV0PRI8</accession>
<sequence>MANWALLCKCHSCGQTSQCPYGNLASRAAFWKHRNVPPHGSYAPNRESTLGDKGEQVAVTPPSAQSEAPSGGKEGCLGAGGLSTGNAVPLSLYRGPTPSPNQVVAHTPSSHEPHLGLGLGVGTLGAAEG</sequence>
<feature type="region of interest" description="Disordered" evidence="1">
    <location>
        <begin position="35"/>
        <end position="119"/>
    </location>
</feature>
<dbReference type="Proteomes" id="UP001476798">
    <property type="component" value="Unassembled WGS sequence"/>
</dbReference>
<comment type="caution">
    <text evidence="2">The sequence shown here is derived from an EMBL/GenBank/DDBJ whole genome shotgun (WGS) entry which is preliminary data.</text>
</comment>
<proteinExistence type="predicted"/>
<reference evidence="2 3" key="1">
    <citation type="submission" date="2021-06" db="EMBL/GenBank/DDBJ databases">
        <authorList>
            <person name="Palmer J.M."/>
        </authorList>
    </citation>
    <scope>NUCLEOTIDE SEQUENCE [LARGE SCALE GENOMIC DNA]</scope>
    <source>
        <strain evidence="2 3">GA_2019</strain>
        <tissue evidence="2">Muscle</tissue>
    </source>
</reference>
<organism evidence="2 3">
    <name type="scientific">Goodea atripinnis</name>
    <dbReference type="NCBI Taxonomy" id="208336"/>
    <lineage>
        <taxon>Eukaryota</taxon>
        <taxon>Metazoa</taxon>
        <taxon>Chordata</taxon>
        <taxon>Craniata</taxon>
        <taxon>Vertebrata</taxon>
        <taxon>Euteleostomi</taxon>
        <taxon>Actinopterygii</taxon>
        <taxon>Neopterygii</taxon>
        <taxon>Teleostei</taxon>
        <taxon>Neoteleostei</taxon>
        <taxon>Acanthomorphata</taxon>
        <taxon>Ovalentaria</taxon>
        <taxon>Atherinomorphae</taxon>
        <taxon>Cyprinodontiformes</taxon>
        <taxon>Goodeidae</taxon>
        <taxon>Goodea</taxon>
    </lineage>
</organism>
<name>A0ABV0PRI8_9TELE</name>
<evidence type="ECO:0000256" key="1">
    <source>
        <dbReference type="SAM" id="MobiDB-lite"/>
    </source>
</evidence>
<feature type="compositionally biased region" description="Gly residues" evidence="1">
    <location>
        <begin position="72"/>
        <end position="83"/>
    </location>
</feature>
<dbReference type="EMBL" id="JAHRIO010082951">
    <property type="protein sequence ID" value="MEQ2186123.1"/>
    <property type="molecule type" value="Genomic_DNA"/>
</dbReference>
<evidence type="ECO:0000313" key="3">
    <source>
        <dbReference type="Proteomes" id="UP001476798"/>
    </source>
</evidence>
<protein>
    <submittedName>
        <fullName evidence="2">Uncharacterized protein</fullName>
    </submittedName>
</protein>